<dbReference type="PANTHER" id="PTHR27000">
    <property type="entry name" value="LEUCINE-RICH REPEAT RECEPTOR-LIKE PROTEIN KINASE FAMILY PROTEIN-RELATED"/>
    <property type="match status" value="1"/>
</dbReference>
<keyword evidence="9" id="KW-0675">Receptor</keyword>
<dbReference type="InterPro" id="IPR001611">
    <property type="entry name" value="Leu-rich_rpt"/>
</dbReference>
<dbReference type="RefSeq" id="XP_002954684.1">
    <property type="nucleotide sequence ID" value="XM_002954638.1"/>
</dbReference>
<evidence type="ECO:0000313" key="13">
    <source>
        <dbReference type="EMBL" id="EFJ44325.1"/>
    </source>
</evidence>
<sequence length="1383" mass="143857">MAACQRRPRCADPDEATRRLVPREACRTRRLQSGVLRLQKGPSAQYEILPYREYRSFYIPIPSGADYDLAVTVESIKGDVDLQLLSPNGTLLSHSEERIGDDVVQASRTFLNKNPGNYTLLLQTVAGAESWYNIKCCPDDDDQLPDSCSVLLNATSSTASLEQDLCLQPPNMCNEQVRRAREGAGQIIKLVLSGGDRGNFVCPSFPTELGQLPALQVLDWASNSQVGTLASVAAALSPLSGSLRRLYLGRNALSGPLGCELVNGTALEILRLERNLLTSPSLRQLSLAGNLLHGSIPAMSRDCALKLLDLSENGPPLGLSATNKGMQGPLPSLGLAANLNYLNVQSNSLTGTSADLRVLDLSRNQLTGTLAPRVTGSPLLTVLRLAGNRLSGALPSSSWSPFLLDLDLSENGFTGQDVGDLLNRSTLVKVNLAVNNLSMDVQVLGSKVPVNSSILYFNVSHNNMYGRLTEQLGRMQLFNQLLSNAVQDDEAPEASLPPQPLFDVSYNLINSTFPLKLLSLLSGLYWASPYDYVPLSLVLQPQNPPGGLTCPSPNTDFPPDVFYLAELQELYDLTCLTRLGQRINISSFQNVTIPRPPKRPGPPRPPPPLPPRPPVVRRLPPSPSADASVSVDTGGRPAGQSPPPVQLPPGPSNGTSNTDKPPSNGTGIEATGGQDASHPGGSDGSDVGHMQPTVPQVSPQTAATADRSGGGRSGGSGGAIAGGVIGGLVALAVVAVVIWYLQRRSRNRRNVYSSRRVPLTFNTAYEAPSEGTVSNYGDMQLFELKPNAIGGRGRIAGILVPGGLQDVVMGDQTAVQLPGTSTDAELEELYNALPGWHQQQSLHSGALFGGLARTVSAPCAFLPSASALSPGNNGPLSMAPLKEHSSVAYPCFEEVSSFQKQTPFVARWLLNERPTAGNIPLHNYQHGDEAIADGFSLASDNRAAPAEARLWPSRLPSLATTTVLPPGGENHTAMTYRLVNPSNCNFEPTNDTNDLNASHQLSCLQPSRAVPHNNLASSSSGGGNGSRTLGHYVHFNQPHPHSHAFPSPASTGLSDWPSGGRLIGGSTGLGLLSAASTGTGASVLSDTPSGPYIPSRHGDISGGLPPPPPPPPPPPLPPPSLNATDRSVCGFPNPSPSSTGPAAASPYGGLLGLHAHSHSHSHAVGPGGRGMAAAAAAGGEQGPACGPAVADVRKLEMISEGAVGTAAEGSMQLDMEQDAHCDGGGRGGGGNGSGSGGGSGGTLQSASSGSSMCAAIDGALMAAAGCDMSVSADGAGAGAGAGAATGKIKLEKEELQDLVYTVEMSLARAVTEQKETIAALQAKVDEQDALIRVLQEKVRLYETQHQQHQKQHDGGGGGGGSGGGGGGAKAQGSRGPARRFPES</sequence>
<dbReference type="STRING" id="3068.D8U7M1"/>
<comment type="subcellular location">
    <subcellularLocation>
        <location evidence="2">Cytoplasm</location>
        <location evidence="2">Cytoskeleton</location>
        <location evidence="2">Cilium axoneme</location>
    </subcellularLocation>
    <subcellularLocation>
        <location evidence="1">Membrane</location>
        <topology evidence="1">Single-pass membrane protein</topology>
    </subcellularLocation>
</comment>
<dbReference type="OrthoDB" id="514978at2759"/>
<evidence type="ECO:0000313" key="14">
    <source>
        <dbReference type="Proteomes" id="UP000001058"/>
    </source>
</evidence>
<feature type="region of interest" description="Disordered" evidence="11">
    <location>
        <begin position="1217"/>
        <end position="1244"/>
    </location>
</feature>
<dbReference type="GeneID" id="9626164"/>
<accession>D8U7M1</accession>
<feature type="compositionally biased region" description="Pro residues" evidence="11">
    <location>
        <begin position="1104"/>
        <end position="1120"/>
    </location>
</feature>
<feature type="region of interest" description="Disordered" evidence="11">
    <location>
        <begin position="1078"/>
        <end position="1143"/>
    </location>
</feature>
<gene>
    <name evidence="13" type="ORF">VOLCADRAFT_118815</name>
</gene>
<keyword evidence="10" id="KW-0325">Glycoprotein</keyword>
<protein>
    <submittedName>
        <fullName evidence="13">Uncharacterized protein</fullName>
    </submittedName>
</protein>
<evidence type="ECO:0000256" key="6">
    <source>
        <dbReference type="ARBA" id="ARBA00022737"/>
    </source>
</evidence>
<feature type="compositionally biased region" description="Polar residues" evidence="11">
    <location>
        <begin position="693"/>
        <end position="703"/>
    </location>
</feature>
<feature type="compositionally biased region" description="Pro residues" evidence="11">
    <location>
        <begin position="599"/>
        <end position="614"/>
    </location>
</feature>
<dbReference type="eggNOG" id="ENOG502QRRF">
    <property type="taxonomic scope" value="Eukaryota"/>
</dbReference>
<dbReference type="KEGG" id="vcn:VOLCADRAFT_118815"/>
<dbReference type="SUPFAM" id="SSF52047">
    <property type="entry name" value="RNI-like"/>
    <property type="match status" value="1"/>
</dbReference>
<feature type="region of interest" description="Disordered" evidence="11">
    <location>
        <begin position="590"/>
        <end position="714"/>
    </location>
</feature>
<keyword evidence="4 12" id="KW-0812">Transmembrane</keyword>
<feature type="compositionally biased region" description="Low complexity" evidence="11">
    <location>
        <begin position="616"/>
        <end position="632"/>
    </location>
</feature>
<dbReference type="InParanoid" id="D8U7M1"/>
<evidence type="ECO:0000256" key="7">
    <source>
        <dbReference type="ARBA" id="ARBA00022989"/>
    </source>
</evidence>
<evidence type="ECO:0000256" key="11">
    <source>
        <dbReference type="SAM" id="MobiDB-lite"/>
    </source>
</evidence>
<proteinExistence type="predicted"/>
<evidence type="ECO:0000256" key="5">
    <source>
        <dbReference type="ARBA" id="ARBA00022729"/>
    </source>
</evidence>
<dbReference type="PANTHER" id="PTHR27000:SF642">
    <property type="entry name" value="INACTIVE LEUCINE-RICH REPEAT RECEPTOR KINASE XIAO-RELATED"/>
    <property type="match status" value="1"/>
</dbReference>
<evidence type="ECO:0000256" key="12">
    <source>
        <dbReference type="SAM" id="Phobius"/>
    </source>
</evidence>
<feature type="transmembrane region" description="Helical" evidence="12">
    <location>
        <begin position="719"/>
        <end position="741"/>
    </location>
</feature>
<feature type="compositionally biased region" description="Gly residues" evidence="11">
    <location>
        <begin position="1224"/>
        <end position="1241"/>
    </location>
</feature>
<keyword evidence="7 12" id="KW-1133">Transmembrane helix</keyword>
<organism evidence="14">
    <name type="scientific">Volvox carteri f. nagariensis</name>
    <dbReference type="NCBI Taxonomy" id="3068"/>
    <lineage>
        <taxon>Eukaryota</taxon>
        <taxon>Viridiplantae</taxon>
        <taxon>Chlorophyta</taxon>
        <taxon>core chlorophytes</taxon>
        <taxon>Chlorophyceae</taxon>
        <taxon>CS clade</taxon>
        <taxon>Chlamydomonadales</taxon>
        <taxon>Volvocaceae</taxon>
        <taxon>Volvox</taxon>
    </lineage>
</organism>
<evidence type="ECO:0000256" key="10">
    <source>
        <dbReference type="ARBA" id="ARBA00023180"/>
    </source>
</evidence>
<evidence type="ECO:0000256" key="9">
    <source>
        <dbReference type="ARBA" id="ARBA00023170"/>
    </source>
</evidence>
<keyword evidence="14" id="KW-1185">Reference proteome</keyword>
<dbReference type="Proteomes" id="UP000001058">
    <property type="component" value="Unassembled WGS sequence"/>
</dbReference>
<evidence type="ECO:0000256" key="8">
    <source>
        <dbReference type="ARBA" id="ARBA00023136"/>
    </source>
</evidence>
<dbReference type="Gene3D" id="3.80.10.10">
    <property type="entry name" value="Ribonuclease Inhibitor"/>
    <property type="match status" value="2"/>
</dbReference>
<evidence type="ECO:0000256" key="3">
    <source>
        <dbReference type="ARBA" id="ARBA00022614"/>
    </source>
</evidence>
<feature type="compositionally biased region" description="Pro residues" evidence="11">
    <location>
        <begin position="640"/>
        <end position="651"/>
    </location>
</feature>
<dbReference type="EMBL" id="GL378365">
    <property type="protein sequence ID" value="EFJ44325.1"/>
    <property type="molecule type" value="Genomic_DNA"/>
</dbReference>
<feature type="region of interest" description="Disordered" evidence="11">
    <location>
        <begin position="1010"/>
        <end position="1058"/>
    </location>
</feature>
<name>D8U7M1_VOLCA</name>
<reference evidence="13 14" key="1">
    <citation type="journal article" date="2010" name="Science">
        <title>Genomic analysis of organismal complexity in the multicellular green alga Volvox carteri.</title>
        <authorList>
            <person name="Prochnik S.E."/>
            <person name="Umen J."/>
            <person name="Nedelcu A.M."/>
            <person name="Hallmann A."/>
            <person name="Miller S.M."/>
            <person name="Nishii I."/>
            <person name="Ferris P."/>
            <person name="Kuo A."/>
            <person name="Mitros T."/>
            <person name="Fritz-Laylin L.K."/>
            <person name="Hellsten U."/>
            <person name="Chapman J."/>
            <person name="Simakov O."/>
            <person name="Rensing S.A."/>
            <person name="Terry A."/>
            <person name="Pangilinan J."/>
            <person name="Kapitonov V."/>
            <person name="Jurka J."/>
            <person name="Salamov A."/>
            <person name="Shapiro H."/>
            <person name="Schmutz J."/>
            <person name="Grimwood J."/>
            <person name="Lindquist E."/>
            <person name="Lucas S."/>
            <person name="Grigoriev I.V."/>
            <person name="Schmitt R."/>
            <person name="Kirk D."/>
            <person name="Rokhsar D.S."/>
        </authorList>
    </citation>
    <scope>NUCLEOTIDE SEQUENCE [LARGE SCALE GENOMIC DNA]</scope>
    <source>
        <strain evidence="14">f. Nagariensis / Eve</strain>
    </source>
</reference>
<keyword evidence="8 12" id="KW-0472">Membrane</keyword>
<evidence type="ECO:0000256" key="1">
    <source>
        <dbReference type="ARBA" id="ARBA00004167"/>
    </source>
</evidence>
<dbReference type="GO" id="GO:0016020">
    <property type="term" value="C:membrane"/>
    <property type="evidence" value="ECO:0007669"/>
    <property type="project" value="UniProtKB-SubCell"/>
</dbReference>
<keyword evidence="6" id="KW-0677">Repeat</keyword>
<dbReference type="Pfam" id="PF00560">
    <property type="entry name" value="LRR_1"/>
    <property type="match status" value="1"/>
</dbReference>
<feature type="compositionally biased region" description="Gly residues" evidence="11">
    <location>
        <begin position="1354"/>
        <end position="1369"/>
    </location>
</feature>
<feature type="compositionally biased region" description="Polar residues" evidence="11">
    <location>
        <begin position="653"/>
        <end position="666"/>
    </location>
</feature>
<dbReference type="InterPro" id="IPR032675">
    <property type="entry name" value="LRR_dom_sf"/>
</dbReference>
<evidence type="ECO:0000256" key="4">
    <source>
        <dbReference type="ARBA" id="ARBA00022692"/>
    </source>
</evidence>
<feature type="region of interest" description="Disordered" evidence="11">
    <location>
        <begin position="1342"/>
        <end position="1383"/>
    </location>
</feature>
<keyword evidence="3" id="KW-0433">Leucine-rich repeat</keyword>
<keyword evidence="5" id="KW-0732">Signal</keyword>
<evidence type="ECO:0000256" key="2">
    <source>
        <dbReference type="ARBA" id="ARBA00004430"/>
    </source>
</evidence>
<dbReference type="GO" id="GO:0005930">
    <property type="term" value="C:axoneme"/>
    <property type="evidence" value="ECO:0007669"/>
    <property type="project" value="UniProtKB-SubCell"/>
</dbReference>